<dbReference type="RefSeq" id="WP_116846019.1">
    <property type="nucleotide sequence ID" value="NZ_QTJU01000001.1"/>
</dbReference>
<dbReference type="OrthoDB" id="5187906at2"/>
<evidence type="ECO:0000313" key="1">
    <source>
        <dbReference type="EMBL" id="RFM30263.1"/>
    </source>
</evidence>
<keyword evidence="2" id="KW-1185">Reference proteome</keyword>
<proteinExistence type="predicted"/>
<gene>
    <name evidence="1" type="ORF">DXN05_04645</name>
</gene>
<reference evidence="1 2" key="1">
    <citation type="submission" date="2018-08" db="EMBL/GenBank/DDBJ databases">
        <title>Chitinophagaceae sp. K23C18032701, a novel bacterium isolated from forest soil.</title>
        <authorList>
            <person name="Wang C."/>
        </authorList>
    </citation>
    <scope>NUCLEOTIDE SEQUENCE [LARGE SCALE GENOMIC DNA]</scope>
    <source>
        <strain evidence="1 2">K23C18032701</strain>
    </source>
</reference>
<evidence type="ECO:0000313" key="2">
    <source>
        <dbReference type="Proteomes" id="UP000261284"/>
    </source>
</evidence>
<dbReference type="AlphaFoldDB" id="A0A3E1NQR2"/>
<accession>A0A3E1NQR2</accession>
<protein>
    <recommendedName>
        <fullName evidence="3">DUF2116 family Zn-ribbon domain-containing protein</fullName>
    </recommendedName>
</protein>
<sequence>MNTANQMCLECGKPLKGRRDKKYCDDQCRNNYNNKQQHGTDEPVRRINHILKRNRQILKEALGNDRTIVLAHEALLEKGYDFTYHTDQFVTQTNQVYHYCYDYGLKKNDNNRYMIVKKMEKKN</sequence>
<dbReference type="EMBL" id="QTJU01000001">
    <property type="protein sequence ID" value="RFM30263.1"/>
    <property type="molecule type" value="Genomic_DNA"/>
</dbReference>
<organism evidence="1 2">
    <name type="scientific">Deminuibacter soli</name>
    <dbReference type="NCBI Taxonomy" id="2291815"/>
    <lineage>
        <taxon>Bacteria</taxon>
        <taxon>Pseudomonadati</taxon>
        <taxon>Bacteroidota</taxon>
        <taxon>Chitinophagia</taxon>
        <taxon>Chitinophagales</taxon>
        <taxon>Chitinophagaceae</taxon>
        <taxon>Deminuibacter</taxon>
    </lineage>
</organism>
<name>A0A3E1NQR2_9BACT</name>
<evidence type="ECO:0008006" key="3">
    <source>
        <dbReference type="Google" id="ProtNLM"/>
    </source>
</evidence>
<comment type="caution">
    <text evidence="1">The sequence shown here is derived from an EMBL/GenBank/DDBJ whole genome shotgun (WGS) entry which is preliminary data.</text>
</comment>
<dbReference type="Proteomes" id="UP000261284">
    <property type="component" value="Unassembled WGS sequence"/>
</dbReference>